<comment type="subcellular location">
    <subcellularLocation>
        <location evidence="1">Membrane</location>
        <topology evidence="1">Multi-pass membrane protein</topology>
    </subcellularLocation>
</comment>
<evidence type="ECO:0008006" key="8">
    <source>
        <dbReference type="Google" id="ProtNLM"/>
    </source>
</evidence>
<evidence type="ECO:0000256" key="1">
    <source>
        <dbReference type="ARBA" id="ARBA00004141"/>
    </source>
</evidence>
<dbReference type="InterPro" id="IPR050475">
    <property type="entry name" value="Prenyltransferase_related"/>
</dbReference>
<keyword evidence="2 5" id="KW-0812">Transmembrane</keyword>
<dbReference type="PANTHER" id="PTHR42723:SF1">
    <property type="entry name" value="CHLOROPHYLL SYNTHASE, CHLOROPLASTIC"/>
    <property type="match status" value="1"/>
</dbReference>
<dbReference type="GO" id="GO:0016765">
    <property type="term" value="F:transferase activity, transferring alkyl or aryl (other than methyl) groups"/>
    <property type="evidence" value="ECO:0007669"/>
    <property type="project" value="InterPro"/>
</dbReference>
<name>A0A0F9X1W2_TRIHA</name>
<dbReference type="EMBL" id="JOKZ01000396">
    <property type="protein sequence ID" value="KKO98679.1"/>
    <property type="molecule type" value="Genomic_DNA"/>
</dbReference>
<dbReference type="AlphaFoldDB" id="A0A0F9X1W2"/>
<dbReference type="InterPro" id="IPR000537">
    <property type="entry name" value="UbiA_prenyltransferase"/>
</dbReference>
<accession>A0A0F9X1W2</accession>
<dbReference type="GO" id="GO:0016020">
    <property type="term" value="C:membrane"/>
    <property type="evidence" value="ECO:0007669"/>
    <property type="project" value="UniProtKB-SubCell"/>
</dbReference>
<protein>
    <recommendedName>
        <fullName evidence="8">UbiA prenyltransferase</fullName>
    </recommendedName>
</protein>
<reference evidence="7" key="1">
    <citation type="journal article" date="2015" name="Genome Announc.">
        <title>Draft whole-genome sequence of the biocontrol agent Trichoderma harzianum T6776.</title>
        <authorList>
            <person name="Baroncelli R."/>
            <person name="Piaggeschi G."/>
            <person name="Fiorini L."/>
            <person name="Bertolini E."/>
            <person name="Zapparata A."/>
            <person name="Pe M.E."/>
            <person name="Sarrocco S."/>
            <person name="Vannacci G."/>
        </authorList>
    </citation>
    <scope>NUCLEOTIDE SEQUENCE [LARGE SCALE GENOMIC DNA]</scope>
    <source>
        <strain evidence="7">T6776</strain>
    </source>
</reference>
<proteinExistence type="predicted"/>
<comment type="caution">
    <text evidence="6">The sequence shown here is derived from an EMBL/GenBank/DDBJ whole genome shotgun (WGS) entry which is preliminary data.</text>
</comment>
<dbReference type="Pfam" id="PF01040">
    <property type="entry name" value="UbiA"/>
    <property type="match status" value="1"/>
</dbReference>
<gene>
    <name evidence="6" type="ORF">THAR02_09218</name>
</gene>
<keyword evidence="4 5" id="KW-0472">Membrane</keyword>
<feature type="transmembrane region" description="Helical" evidence="5">
    <location>
        <begin position="127"/>
        <end position="144"/>
    </location>
</feature>
<evidence type="ECO:0000256" key="4">
    <source>
        <dbReference type="ARBA" id="ARBA00023136"/>
    </source>
</evidence>
<feature type="transmembrane region" description="Helical" evidence="5">
    <location>
        <begin position="266"/>
        <end position="284"/>
    </location>
</feature>
<dbReference type="OrthoDB" id="434972at2759"/>
<evidence type="ECO:0000256" key="3">
    <source>
        <dbReference type="ARBA" id="ARBA00022989"/>
    </source>
</evidence>
<evidence type="ECO:0000313" key="7">
    <source>
        <dbReference type="Proteomes" id="UP000034112"/>
    </source>
</evidence>
<evidence type="ECO:0000256" key="5">
    <source>
        <dbReference type="SAM" id="Phobius"/>
    </source>
</evidence>
<sequence>MEKSTADAMHPQHKVEPASSAVSTIFNIPYLIWEFTESNFPTFVIPNTTFGILGALAGSRLADGQLPLLWQVAQALPIVIAFNWYNVLIFDLANQRSEESVREDLINKPWRPIPSGKISGDQTRRSMLVAVPIALALNYWLGVWKEGVFIQILTWLYNDLKGGDEVVRDLIISVAYGCFNHGSLSIALGSQATVNQQGLTWILIISGVILTTMQVQDLKDQEGDKTRGRLSIPLLLGEQFSRISIAIAAAAWSSICPFFWKLSPLAYVGPMVVGAVLMTSVLFRKTVKADDQSWKIWCLWTMSLYTLPLFTLS</sequence>
<dbReference type="PANTHER" id="PTHR42723">
    <property type="entry name" value="CHLOROPHYLL SYNTHASE"/>
    <property type="match status" value="1"/>
</dbReference>
<dbReference type="Proteomes" id="UP000034112">
    <property type="component" value="Unassembled WGS sequence"/>
</dbReference>
<feature type="transmembrane region" description="Helical" evidence="5">
    <location>
        <begin position="296"/>
        <end position="312"/>
    </location>
</feature>
<feature type="transmembrane region" description="Helical" evidence="5">
    <location>
        <begin position="198"/>
        <end position="218"/>
    </location>
</feature>
<evidence type="ECO:0000256" key="2">
    <source>
        <dbReference type="ARBA" id="ARBA00022692"/>
    </source>
</evidence>
<keyword evidence="3 5" id="KW-1133">Transmembrane helix</keyword>
<dbReference type="OMA" id="TTMQIQD"/>
<dbReference type="CDD" id="cd13965">
    <property type="entry name" value="PT_UbiA_3"/>
    <property type="match status" value="1"/>
</dbReference>
<evidence type="ECO:0000313" key="6">
    <source>
        <dbReference type="EMBL" id="KKO98679.1"/>
    </source>
</evidence>
<organism evidence="6 7">
    <name type="scientific">Trichoderma harzianum</name>
    <name type="common">Hypocrea lixii</name>
    <dbReference type="NCBI Taxonomy" id="5544"/>
    <lineage>
        <taxon>Eukaryota</taxon>
        <taxon>Fungi</taxon>
        <taxon>Dikarya</taxon>
        <taxon>Ascomycota</taxon>
        <taxon>Pezizomycotina</taxon>
        <taxon>Sordariomycetes</taxon>
        <taxon>Hypocreomycetidae</taxon>
        <taxon>Hypocreales</taxon>
        <taxon>Hypocreaceae</taxon>
        <taxon>Trichoderma</taxon>
    </lineage>
</organism>